<dbReference type="AlphaFoldDB" id="A0AAW8PZR4"/>
<sequence length="754" mass="85178">MHSDEVATHGQLLTSSEIEGFLSDDLKQKRLIASLEQPFSATSLLIAKSSGASYTLTMTDWSQPDKVLLYKAMIAAYNFAFFSQEASLSAKDTFASSARPFVEWLNVHTIDNRYEILKQYESDRMDAVGNHGGRSPLIKLMIVVTYAIDSVAFRDEVSASDYGFIRELRRTKISPNLNKMQKSIASYFGELDWLRRDDIGIGKDLYSALASPKLTVKSLSLTAATIILELNNYKSALKLLVQKAQPKLSKLIETDFSSLSKSRKAQCIGNILYHIISEYHQNSDNSELSKAALDVLLLSNATNEKAYLLLLGALTSPEACDELFLNKRCNKEKIEVNFCVRNITTLATGNLFSLKVLRSLFHDESQVVTAVENMMFGWLMASLTVQPYDIEKLTHSSFRKMIVGGRVTSIECEYFKGRAKVFHTTRSLSVRETEGQALMTYIEAVPEGTSFYIHPTLIISNGMRSITGSLRHLLQCHGMKTSLLATHRKKNTPLIIPSAYCALVKSGIHPENVIENAKLISIEERIDLVINSESPCRNGLFGLQAIKNSAVHAFSDPYTYHYLVNRNSHTNKTEKISYLTEDNEEWMNSAGRITREVMFDLIQNVFYLDFNPKQIVEMEAFNSEFMVVSENISYRTEEMNARMRLVTGQARGRVNEVGVLALSDKIDDEPLSPIYVLDSPLTVLRMHNYLHEFKKHYKKLLATNPDFLFKTVMPTVEWIEGTLGKMSKCSQKNGREQFDEMIKHGVVMSVFHSL</sequence>
<dbReference type="Proteomes" id="UP001253193">
    <property type="component" value="Unassembled WGS sequence"/>
</dbReference>
<dbReference type="EMBL" id="JAUHGG010000004">
    <property type="protein sequence ID" value="MDS1821778.1"/>
    <property type="molecule type" value="Genomic_DNA"/>
</dbReference>
<evidence type="ECO:0000313" key="2">
    <source>
        <dbReference type="Proteomes" id="UP001253193"/>
    </source>
</evidence>
<accession>A0AAW8PZR4</accession>
<gene>
    <name evidence="1" type="ORF">QX249_14060</name>
</gene>
<protein>
    <submittedName>
        <fullName evidence="1">Uncharacterized protein</fullName>
    </submittedName>
</protein>
<reference evidence="1" key="1">
    <citation type="submission" date="2023-06" db="EMBL/GenBank/DDBJ databases">
        <title>Genomic Diversity of Vibrio spp. and Metagenomic Analysis of Pathogens in Florida Gulf Coastal Waters Following Hurricane Ian.</title>
        <authorList>
            <person name="Brumfield K.D."/>
        </authorList>
    </citation>
    <scope>NUCLEOTIDE SEQUENCE</scope>
    <source>
        <strain evidence="1">WBS2B-138</strain>
    </source>
</reference>
<dbReference type="RefSeq" id="WP_311020617.1">
    <property type="nucleotide sequence ID" value="NZ_JAUHGG010000004.1"/>
</dbReference>
<evidence type="ECO:0000313" key="1">
    <source>
        <dbReference type="EMBL" id="MDS1821778.1"/>
    </source>
</evidence>
<proteinExistence type="predicted"/>
<comment type="caution">
    <text evidence="1">The sequence shown here is derived from an EMBL/GenBank/DDBJ whole genome shotgun (WGS) entry which is preliminary data.</text>
</comment>
<name>A0AAW8PZR4_VIBPH</name>
<organism evidence="1 2">
    <name type="scientific">Vibrio parahaemolyticus</name>
    <dbReference type="NCBI Taxonomy" id="670"/>
    <lineage>
        <taxon>Bacteria</taxon>
        <taxon>Pseudomonadati</taxon>
        <taxon>Pseudomonadota</taxon>
        <taxon>Gammaproteobacteria</taxon>
        <taxon>Vibrionales</taxon>
        <taxon>Vibrionaceae</taxon>
        <taxon>Vibrio</taxon>
    </lineage>
</organism>